<dbReference type="EMBL" id="JAKKPZ010000014">
    <property type="protein sequence ID" value="KAI1713989.1"/>
    <property type="molecule type" value="Genomic_DNA"/>
</dbReference>
<dbReference type="AlphaFoldDB" id="A0AAD4R3T5"/>
<dbReference type="InterPro" id="IPR052435">
    <property type="entry name" value="YY1-Transcr_Regul"/>
</dbReference>
<feature type="compositionally biased region" description="Acidic residues" evidence="4">
    <location>
        <begin position="112"/>
        <end position="143"/>
    </location>
</feature>
<evidence type="ECO:0000256" key="4">
    <source>
        <dbReference type="SAM" id="MobiDB-lite"/>
    </source>
</evidence>
<keyword evidence="6" id="KW-1185">Reference proteome</keyword>
<keyword evidence="3" id="KW-0539">Nucleus</keyword>
<evidence type="ECO:0000313" key="5">
    <source>
        <dbReference type="EMBL" id="KAI1713989.1"/>
    </source>
</evidence>
<name>A0AAD4R3T5_9BILA</name>
<evidence type="ECO:0000313" key="6">
    <source>
        <dbReference type="Proteomes" id="UP001201812"/>
    </source>
</evidence>
<evidence type="ECO:0000256" key="3">
    <source>
        <dbReference type="ARBA" id="ARBA00023242"/>
    </source>
</evidence>
<organism evidence="5 6">
    <name type="scientific">Ditylenchus destructor</name>
    <dbReference type="NCBI Taxonomy" id="166010"/>
    <lineage>
        <taxon>Eukaryota</taxon>
        <taxon>Metazoa</taxon>
        <taxon>Ecdysozoa</taxon>
        <taxon>Nematoda</taxon>
        <taxon>Chromadorea</taxon>
        <taxon>Rhabditida</taxon>
        <taxon>Tylenchina</taxon>
        <taxon>Tylenchomorpha</taxon>
        <taxon>Sphaerularioidea</taxon>
        <taxon>Anguinidae</taxon>
        <taxon>Anguininae</taxon>
        <taxon>Ditylenchus</taxon>
    </lineage>
</organism>
<accession>A0AAD4R3T5</accession>
<dbReference type="GO" id="GO:0006355">
    <property type="term" value="P:regulation of DNA-templated transcription"/>
    <property type="evidence" value="ECO:0007669"/>
    <property type="project" value="TreeGrafter"/>
</dbReference>
<gene>
    <name evidence="5" type="ORF">DdX_08874</name>
</gene>
<dbReference type="GO" id="GO:0005634">
    <property type="term" value="C:nucleus"/>
    <property type="evidence" value="ECO:0007669"/>
    <property type="project" value="TreeGrafter"/>
</dbReference>
<dbReference type="GO" id="GO:0003712">
    <property type="term" value="F:transcription coregulator activity"/>
    <property type="evidence" value="ECO:0007669"/>
    <property type="project" value="TreeGrafter"/>
</dbReference>
<keyword evidence="1" id="KW-0805">Transcription regulation</keyword>
<feature type="region of interest" description="Disordered" evidence="4">
    <location>
        <begin position="1"/>
        <end position="30"/>
    </location>
</feature>
<evidence type="ECO:0008006" key="7">
    <source>
        <dbReference type="Google" id="ProtNLM"/>
    </source>
</evidence>
<evidence type="ECO:0000256" key="1">
    <source>
        <dbReference type="ARBA" id="ARBA00023015"/>
    </source>
</evidence>
<comment type="caution">
    <text evidence="5">The sequence shown here is derived from an EMBL/GenBank/DDBJ whole genome shotgun (WGS) entry which is preliminary data.</text>
</comment>
<evidence type="ECO:0000256" key="2">
    <source>
        <dbReference type="ARBA" id="ARBA00023163"/>
    </source>
</evidence>
<sequence>MEEDQPCTSKQGTSANETLQSQEAIDPNDNNLNETLEAFAKTYNLSAQNVKNIIFHVVKNPQTMKTLIGKDPEAVATLRMTRSRQKELERISNTKLGIEFKPINPPRTFLDVDYDANEDEDTDYRPEENEEPMEQQQEDDDDSIGFPPESHTDWGTLKLPTNDADDVMPDQLLTNVDDPEYMKFVQSIWGTQAQEDSMFTNEDEDEEYNIIPQELEMDLFEEEEYRMDRTTRIPRWELMALREDVVLPGQENLPAPSRHRFRGISRKASVEPKENDTSNQDNLPAGPSNIAPGEEKEVEIINICADDMSKNKSASLLLGNVAFKEEEVKALKIQMEKHVQLLAQCIVGTYGDQNLLSIRNKAVEMLTELDNEMHARSTESIYQIPNLSDAVYSSHDILACQGVELPPSVRSPSTSEFPYYLPPRNEVMWVFARSSALKYPQLLPIFRFSKFDSLYSTFLPSEQMLLALALYELKHVKHSSWNNWNGRYQLIATNFLPNKSVQQVRNHLKNVRCSTRTTPLHTIIMDAEKGLFNANCILDSEGKGAQNDVPIRWEEKHQPEWLTKLSKLFKQGAIQMVPKSVGTQENPSADADAKSDTEAEIDIVTEDEDADTTYMEEQEDRNEELAEKSTLMDDAMEATPFGGEDTSNEPFPNETIIEPNQTVQADCGNKNQKSRRTLRLEKGLQSLCDPQRLNNSLCALAEAINSDFKQRFFMHQDKLREIQALISRTDLSTGEIFDQLRETLGEQHYHLYVFFTSLLSVEELPEEIQHDSLRLAYRRAWEMLLNFQTYLSGSRSNTSVKNAFRNIKEASECATEEALFNKLKHHFGIRDNPVWRFLRAEMPNEKFTETVEDWEYEFINMDKIQEGDIIDETAVQFETIQMPYRPDPADRGKLRLRHGRIWMEYGGRLRTINIGFTTEGVPSQQNCSDERCENSR</sequence>
<proteinExistence type="predicted"/>
<feature type="region of interest" description="Disordered" evidence="4">
    <location>
        <begin position="580"/>
        <end position="630"/>
    </location>
</feature>
<reference evidence="5" key="1">
    <citation type="submission" date="2022-01" db="EMBL/GenBank/DDBJ databases">
        <title>Genome Sequence Resource for Two Populations of Ditylenchus destructor, the Migratory Endoparasitic Phytonematode.</title>
        <authorList>
            <person name="Zhang H."/>
            <person name="Lin R."/>
            <person name="Xie B."/>
        </authorList>
    </citation>
    <scope>NUCLEOTIDE SEQUENCE</scope>
    <source>
        <strain evidence="5">BazhouSP</strain>
    </source>
</reference>
<feature type="region of interest" description="Disordered" evidence="4">
    <location>
        <begin position="252"/>
        <end position="292"/>
    </location>
</feature>
<protein>
    <recommendedName>
        <fullName evidence="7">GON-4-like protein</fullName>
    </recommendedName>
</protein>
<dbReference type="Proteomes" id="UP001201812">
    <property type="component" value="Unassembled WGS sequence"/>
</dbReference>
<dbReference type="PANTHER" id="PTHR16088:SF3">
    <property type="entry name" value="GON-4-LIKE PROTEIN"/>
    <property type="match status" value="1"/>
</dbReference>
<dbReference type="PANTHER" id="PTHR16088">
    <property type="entry name" value="YY1 ASSOCIATED PROTEIN-RELATED"/>
    <property type="match status" value="1"/>
</dbReference>
<feature type="compositionally biased region" description="Acidic residues" evidence="4">
    <location>
        <begin position="598"/>
        <end position="622"/>
    </location>
</feature>
<feature type="region of interest" description="Disordered" evidence="4">
    <location>
        <begin position="108"/>
        <end position="168"/>
    </location>
</feature>
<keyword evidence="2" id="KW-0804">Transcription</keyword>